<dbReference type="InterPro" id="IPR025339">
    <property type="entry name" value="DUF4245"/>
</dbReference>
<keyword evidence="1" id="KW-0472">Membrane</keyword>
<name>A0A1G8XMQ3_9MICO</name>
<proteinExistence type="predicted"/>
<evidence type="ECO:0000313" key="3">
    <source>
        <dbReference type="Proteomes" id="UP000198701"/>
    </source>
</evidence>
<reference evidence="2 3" key="1">
    <citation type="submission" date="2016-10" db="EMBL/GenBank/DDBJ databases">
        <authorList>
            <person name="de Groot N.N."/>
        </authorList>
    </citation>
    <scope>NUCLEOTIDE SEQUENCE [LARGE SCALE GENOMIC DNA]</scope>
    <source>
        <strain evidence="2 3">CGMCC 1.5382</strain>
    </source>
</reference>
<dbReference type="AlphaFoldDB" id="A0A1G8XMQ3"/>
<sequence>MSAARREPRIVAELGRPETPEETAARKAENTRTYRARKTVNNLILSLLVTVAAVVVLVMIVPRSDTPIDRTVDYRAVVSQVQPGVEEPLASPRLPDGWRANAATWRSGGSDKVASWYIGLLTPADAYIGLNQGIDANPSWVSEQLQGSPAAETVTLDGIQWDVYRNTAPEDERGNFDYALVTTAGTSTFLLVGTAPEAEFTVLAGALTDTIARNTNGDQG</sequence>
<dbReference type="EMBL" id="FNFU01000001">
    <property type="protein sequence ID" value="SDJ91185.1"/>
    <property type="molecule type" value="Genomic_DNA"/>
</dbReference>
<dbReference type="Pfam" id="PF14030">
    <property type="entry name" value="DUF4245"/>
    <property type="match status" value="1"/>
</dbReference>
<accession>A0A1G8XMQ3</accession>
<protein>
    <submittedName>
        <fullName evidence="2">Uncharacterized protein</fullName>
    </submittedName>
</protein>
<dbReference type="Proteomes" id="UP000198701">
    <property type="component" value="Unassembled WGS sequence"/>
</dbReference>
<keyword evidence="3" id="KW-1185">Reference proteome</keyword>
<feature type="transmembrane region" description="Helical" evidence="1">
    <location>
        <begin position="42"/>
        <end position="61"/>
    </location>
</feature>
<evidence type="ECO:0000256" key="1">
    <source>
        <dbReference type="SAM" id="Phobius"/>
    </source>
</evidence>
<organism evidence="2 3">
    <name type="scientific">Cryobacterium psychrotolerans</name>
    <dbReference type="NCBI Taxonomy" id="386301"/>
    <lineage>
        <taxon>Bacteria</taxon>
        <taxon>Bacillati</taxon>
        <taxon>Actinomycetota</taxon>
        <taxon>Actinomycetes</taxon>
        <taxon>Micrococcales</taxon>
        <taxon>Microbacteriaceae</taxon>
        <taxon>Cryobacterium</taxon>
    </lineage>
</organism>
<keyword evidence="1" id="KW-0812">Transmembrane</keyword>
<dbReference type="STRING" id="386301.SAMN05216282_101263"/>
<gene>
    <name evidence="2" type="ORF">SAMN05216282_101263</name>
</gene>
<keyword evidence="1" id="KW-1133">Transmembrane helix</keyword>
<evidence type="ECO:0000313" key="2">
    <source>
        <dbReference type="EMBL" id="SDJ91185.1"/>
    </source>
</evidence>
<dbReference type="OrthoDB" id="4801970at2"/>
<dbReference type="RefSeq" id="WP_092321264.1">
    <property type="nucleotide sequence ID" value="NZ_FNFU01000001.1"/>
</dbReference>